<dbReference type="Proteomes" id="UP001141434">
    <property type="component" value="Unassembled WGS sequence"/>
</dbReference>
<dbReference type="SUPFAM" id="SSF48403">
    <property type="entry name" value="Ankyrin repeat"/>
    <property type="match status" value="1"/>
</dbReference>
<gene>
    <name evidence="2" type="ORF">NUU61_002775</name>
</gene>
<protein>
    <submittedName>
        <fullName evidence="2">Uncharacterized protein</fullName>
    </submittedName>
</protein>
<accession>A0A9W9FS86</accession>
<keyword evidence="3" id="KW-1185">Reference proteome</keyword>
<dbReference type="Gene3D" id="1.25.40.20">
    <property type="entry name" value="Ankyrin repeat-containing domain"/>
    <property type="match status" value="1"/>
</dbReference>
<dbReference type="InterPro" id="IPR002110">
    <property type="entry name" value="Ankyrin_rpt"/>
</dbReference>
<dbReference type="AlphaFoldDB" id="A0A9W9FS86"/>
<dbReference type="InterPro" id="IPR036770">
    <property type="entry name" value="Ankyrin_rpt-contain_sf"/>
</dbReference>
<evidence type="ECO:0000256" key="1">
    <source>
        <dbReference type="PROSITE-ProRule" id="PRU00023"/>
    </source>
</evidence>
<dbReference type="GeneID" id="81392525"/>
<proteinExistence type="predicted"/>
<dbReference type="RefSeq" id="XP_056514424.1">
    <property type="nucleotide sequence ID" value="XM_056653357.1"/>
</dbReference>
<dbReference type="PROSITE" id="PS50297">
    <property type="entry name" value="ANK_REP_REGION"/>
    <property type="match status" value="1"/>
</dbReference>
<organism evidence="2 3">
    <name type="scientific">Penicillium alfredii</name>
    <dbReference type="NCBI Taxonomy" id="1506179"/>
    <lineage>
        <taxon>Eukaryota</taxon>
        <taxon>Fungi</taxon>
        <taxon>Dikarya</taxon>
        <taxon>Ascomycota</taxon>
        <taxon>Pezizomycotina</taxon>
        <taxon>Eurotiomycetes</taxon>
        <taxon>Eurotiomycetidae</taxon>
        <taxon>Eurotiales</taxon>
        <taxon>Aspergillaceae</taxon>
        <taxon>Penicillium</taxon>
    </lineage>
</organism>
<comment type="caution">
    <text evidence="2">The sequence shown here is derived from an EMBL/GenBank/DDBJ whole genome shotgun (WGS) entry which is preliminary data.</text>
</comment>
<dbReference type="EMBL" id="JAPMSZ010000004">
    <property type="protein sequence ID" value="KAJ5105428.1"/>
    <property type="molecule type" value="Genomic_DNA"/>
</dbReference>
<name>A0A9W9FS86_9EURO</name>
<dbReference type="SMART" id="SM00248">
    <property type="entry name" value="ANK"/>
    <property type="match status" value="2"/>
</dbReference>
<dbReference type="Pfam" id="PF12796">
    <property type="entry name" value="Ank_2"/>
    <property type="match status" value="1"/>
</dbReference>
<feature type="repeat" description="ANK" evidence="1">
    <location>
        <begin position="80"/>
        <end position="112"/>
    </location>
</feature>
<dbReference type="PROSITE" id="PS50088">
    <property type="entry name" value="ANK_REPEAT"/>
    <property type="match status" value="1"/>
</dbReference>
<sequence length="154" mass="17365">MEPIPTADVTSISRRSLAPSNTPLYLSRGGNVTQGQILHHAVNRDSDAVDVLKLLIARGTPINALLYQNHQPSWNMNFFMGETPLHKAVFLRKLDVIHYLLSEGVDLNILDVRNHSDTMRRWADSKRNHGNVRVLAMAPYAISYVHASRLPVYL</sequence>
<keyword evidence="1" id="KW-0040">ANK repeat</keyword>
<dbReference type="OrthoDB" id="426293at2759"/>
<evidence type="ECO:0000313" key="2">
    <source>
        <dbReference type="EMBL" id="KAJ5105428.1"/>
    </source>
</evidence>
<reference evidence="2" key="2">
    <citation type="journal article" date="2023" name="IMA Fungus">
        <title>Comparative genomic study of the Penicillium genus elucidates a diverse pangenome and 15 lateral gene transfer events.</title>
        <authorList>
            <person name="Petersen C."/>
            <person name="Sorensen T."/>
            <person name="Nielsen M.R."/>
            <person name="Sondergaard T.E."/>
            <person name="Sorensen J.L."/>
            <person name="Fitzpatrick D.A."/>
            <person name="Frisvad J.C."/>
            <person name="Nielsen K.L."/>
        </authorList>
    </citation>
    <scope>NUCLEOTIDE SEQUENCE</scope>
    <source>
        <strain evidence="2">IBT 34128</strain>
    </source>
</reference>
<reference evidence="2" key="1">
    <citation type="submission" date="2022-11" db="EMBL/GenBank/DDBJ databases">
        <authorList>
            <person name="Petersen C."/>
        </authorList>
    </citation>
    <scope>NUCLEOTIDE SEQUENCE</scope>
    <source>
        <strain evidence="2">IBT 34128</strain>
    </source>
</reference>
<evidence type="ECO:0000313" key="3">
    <source>
        <dbReference type="Proteomes" id="UP001141434"/>
    </source>
</evidence>